<dbReference type="InterPro" id="IPR051425">
    <property type="entry name" value="Formin_Homology"/>
</dbReference>
<keyword evidence="3" id="KW-0009">Actin-binding</keyword>
<dbReference type="InterPro" id="IPR015425">
    <property type="entry name" value="FH2_Formin"/>
</dbReference>
<evidence type="ECO:0000256" key="2">
    <source>
        <dbReference type="ARBA" id="ARBA00023054"/>
    </source>
</evidence>
<dbReference type="GO" id="GO:0003779">
    <property type="term" value="F:actin binding"/>
    <property type="evidence" value="ECO:0007669"/>
    <property type="project" value="UniProtKB-KW"/>
</dbReference>
<dbReference type="Pfam" id="PF02181">
    <property type="entry name" value="FH2"/>
    <property type="match status" value="1"/>
</dbReference>
<sequence>MAKGTMWEGYDDEALFQTLDLTKLESAFAETKPKLNEQSNKKEGNIVMKKQKISLLDGKRSQAISIVLSRFRNQKHETLRQAILEVDEEFLNLERVLALKSHCPDNEEIRLCVNYEGDENDLDTPEKFIRCIGAIPSLQSRLSSMFIKMSYKDRYDNILHDIKKVETGVSVVKNSQNLKEILKVLLAIGNYMNGGTARGGAFGFKLSSLKKLGDTKLVNNPKETLLHYLVEVCEEINPKLLAIPEELAILPVAMETEPDQIMLEIREVNASLDIIPSTIAQVEEGDNIKPYLQTFYSSAIVEVKQASQKIEQLNHEFSDLKQVYGANTMNFVEFMECLNVFILGLSKAMGERERKKERERRKVGGKK</sequence>
<dbReference type="EMBL" id="HBKR01025467">
    <property type="protein sequence ID" value="CAE2317749.1"/>
    <property type="molecule type" value="Transcribed_RNA"/>
</dbReference>
<feature type="coiled-coil region" evidence="4">
    <location>
        <begin position="296"/>
        <end position="323"/>
    </location>
</feature>
<name>A0A7S4L7S4_9EUKA</name>
<protein>
    <recommendedName>
        <fullName evidence="5">FH2 domain-containing protein</fullName>
    </recommendedName>
</protein>
<keyword evidence="2 4" id="KW-0175">Coiled coil</keyword>
<comment type="similarity">
    <text evidence="1">Belongs to the formin homology family. Diaphanous subfamily.</text>
</comment>
<dbReference type="AlphaFoldDB" id="A0A7S4L7S4"/>
<evidence type="ECO:0000256" key="3">
    <source>
        <dbReference type="ARBA" id="ARBA00023203"/>
    </source>
</evidence>
<proteinExistence type="inferred from homology"/>
<dbReference type="PROSITE" id="PS51444">
    <property type="entry name" value="FH2"/>
    <property type="match status" value="1"/>
</dbReference>
<gene>
    <name evidence="6" type="ORF">NAES01612_LOCUS16700</name>
</gene>
<evidence type="ECO:0000256" key="4">
    <source>
        <dbReference type="SAM" id="Coils"/>
    </source>
</evidence>
<dbReference type="PANTHER" id="PTHR45725:SF1">
    <property type="entry name" value="DISHEVELLED ASSOCIATED ACTIVATOR OF MORPHOGENESIS, ISOFORM D"/>
    <property type="match status" value="1"/>
</dbReference>
<evidence type="ECO:0000259" key="5">
    <source>
        <dbReference type="PROSITE" id="PS51444"/>
    </source>
</evidence>
<accession>A0A7S4L7S4</accession>
<dbReference type="PRINTS" id="PR00828">
    <property type="entry name" value="FORMIN"/>
</dbReference>
<feature type="domain" description="FH2" evidence="5">
    <location>
        <begin position="1"/>
        <end position="367"/>
    </location>
</feature>
<dbReference type="InterPro" id="IPR001265">
    <property type="entry name" value="Formin_Cappuccino_subfam"/>
</dbReference>
<organism evidence="6">
    <name type="scientific">Paramoeba aestuarina</name>
    <dbReference type="NCBI Taxonomy" id="180227"/>
    <lineage>
        <taxon>Eukaryota</taxon>
        <taxon>Amoebozoa</taxon>
        <taxon>Discosea</taxon>
        <taxon>Flabellinia</taxon>
        <taxon>Dactylopodida</taxon>
        <taxon>Paramoebidae</taxon>
        <taxon>Paramoeba</taxon>
    </lineage>
</organism>
<evidence type="ECO:0000256" key="1">
    <source>
        <dbReference type="ARBA" id="ARBA00008214"/>
    </source>
</evidence>
<dbReference type="PANTHER" id="PTHR45725">
    <property type="entry name" value="FORMIN HOMOLOGY 2 FAMILY MEMBER"/>
    <property type="match status" value="1"/>
</dbReference>
<evidence type="ECO:0000313" key="6">
    <source>
        <dbReference type="EMBL" id="CAE2317749.1"/>
    </source>
</evidence>
<reference evidence="6" key="1">
    <citation type="submission" date="2021-01" db="EMBL/GenBank/DDBJ databases">
        <authorList>
            <person name="Corre E."/>
            <person name="Pelletier E."/>
            <person name="Niang G."/>
            <person name="Scheremetjew M."/>
            <person name="Finn R."/>
            <person name="Kale V."/>
            <person name="Holt S."/>
            <person name="Cochrane G."/>
            <person name="Meng A."/>
            <person name="Brown T."/>
            <person name="Cohen L."/>
        </authorList>
    </citation>
    <scope>NUCLEOTIDE SEQUENCE</scope>
    <source>
        <strain evidence="6">SoJaBio B1-5/56/2</strain>
    </source>
</reference>
<dbReference type="GO" id="GO:0005884">
    <property type="term" value="C:actin filament"/>
    <property type="evidence" value="ECO:0007669"/>
    <property type="project" value="InterPro"/>
</dbReference>
<dbReference type="SMART" id="SM00498">
    <property type="entry name" value="FH2"/>
    <property type="match status" value="1"/>
</dbReference>
<dbReference type="GO" id="GO:0008017">
    <property type="term" value="F:microtubule binding"/>
    <property type="evidence" value="ECO:0007669"/>
    <property type="project" value="InterPro"/>
</dbReference>
<dbReference type="Gene3D" id="1.20.58.2220">
    <property type="entry name" value="Formin, FH2 domain"/>
    <property type="match status" value="1"/>
</dbReference>
<dbReference type="InterPro" id="IPR042201">
    <property type="entry name" value="FH2_Formin_sf"/>
</dbReference>
<dbReference type="SUPFAM" id="SSF101447">
    <property type="entry name" value="Formin homology 2 domain (FH2 domain)"/>
    <property type="match status" value="1"/>
</dbReference>
<dbReference type="GO" id="GO:0045010">
    <property type="term" value="P:actin nucleation"/>
    <property type="evidence" value="ECO:0007669"/>
    <property type="project" value="InterPro"/>
</dbReference>